<sequence length="59" mass="7021">MHKQDIAFNRCAKYTVEELLSVFRAEAQFICKKPEDVRTVAESALSDFIKCYRRYVRFV</sequence>
<name>A0A942A2L9_9BACT</name>
<proteinExistence type="predicted"/>
<organism evidence="1 2">
    <name type="scientific">Candidatus Scalindua arabica</name>
    <dbReference type="NCBI Taxonomy" id="1127984"/>
    <lineage>
        <taxon>Bacteria</taxon>
        <taxon>Pseudomonadati</taxon>
        <taxon>Planctomycetota</taxon>
        <taxon>Candidatus Brocadiia</taxon>
        <taxon>Candidatus Brocadiales</taxon>
        <taxon>Candidatus Scalinduaceae</taxon>
        <taxon>Candidatus Scalindua</taxon>
    </lineage>
</organism>
<accession>A0A942A2L9</accession>
<gene>
    <name evidence="1" type="ORF">MAG551_01570</name>
</gene>
<comment type="caution">
    <text evidence="1">The sequence shown here is derived from an EMBL/GenBank/DDBJ whole genome shotgun (WGS) entry which is preliminary data.</text>
</comment>
<evidence type="ECO:0000313" key="1">
    <source>
        <dbReference type="EMBL" id="MBS1258511.1"/>
    </source>
</evidence>
<evidence type="ECO:0000313" key="2">
    <source>
        <dbReference type="Proteomes" id="UP000722750"/>
    </source>
</evidence>
<dbReference type="Proteomes" id="UP000722750">
    <property type="component" value="Unassembled WGS sequence"/>
</dbReference>
<dbReference type="EMBL" id="JAANXD010000064">
    <property type="protein sequence ID" value="MBS1258511.1"/>
    <property type="molecule type" value="Genomic_DNA"/>
</dbReference>
<protein>
    <submittedName>
        <fullName evidence="1">Uncharacterized protein</fullName>
    </submittedName>
</protein>
<dbReference type="AlphaFoldDB" id="A0A942A2L9"/>
<reference evidence="1" key="1">
    <citation type="journal article" date="2021" name="ISME J.">
        <title>Fine-scale metabolic discontinuity in a stratified prokaryote microbiome of a Red Sea deep halocline.</title>
        <authorList>
            <person name="Michoud G."/>
            <person name="Ngugi D.K."/>
            <person name="Barozzi A."/>
            <person name="Merlino G."/>
            <person name="Calleja M.L."/>
            <person name="Delgado-Huertas A."/>
            <person name="Moran X.A.G."/>
            <person name="Daffonchio D."/>
        </authorList>
    </citation>
    <scope>NUCLEOTIDE SEQUENCE</scope>
    <source>
        <strain evidence="1">SuakinDeep_MAG55_1</strain>
    </source>
</reference>